<evidence type="ECO:0000259" key="1">
    <source>
        <dbReference type="Pfam" id="PF01408"/>
    </source>
</evidence>
<reference evidence="2" key="1">
    <citation type="journal article" date="2014" name="Int. J. Syst. Evol. Microbiol.">
        <title>Complete genome sequence of Corynebacterium casei LMG S-19264T (=DSM 44701T), isolated from a smear-ripened cheese.</title>
        <authorList>
            <consortium name="US DOE Joint Genome Institute (JGI-PGF)"/>
            <person name="Walter F."/>
            <person name="Albersmeier A."/>
            <person name="Kalinowski J."/>
            <person name="Ruckert C."/>
        </authorList>
    </citation>
    <scope>NUCLEOTIDE SEQUENCE</scope>
    <source>
        <strain evidence="2">JCM 3346</strain>
    </source>
</reference>
<dbReference type="PANTHER" id="PTHR43377">
    <property type="entry name" value="BILIVERDIN REDUCTASE A"/>
    <property type="match status" value="1"/>
</dbReference>
<dbReference type="InterPro" id="IPR036291">
    <property type="entry name" value="NAD(P)-bd_dom_sf"/>
</dbReference>
<evidence type="ECO:0000313" key="3">
    <source>
        <dbReference type="Proteomes" id="UP000610303"/>
    </source>
</evidence>
<evidence type="ECO:0000313" key="2">
    <source>
        <dbReference type="EMBL" id="GGR14723.1"/>
    </source>
</evidence>
<dbReference type="AlphaFoldDB" id="A0A918F6X6"/>
<keyword evidence="3" id="KW-1185">Reference proteome</keyword>
<dbReference type="Gene3D" id="3.40.50.720">
    <property type="entry name" value="NAD(P)-binding Rossmann-like Domain"/>
    <property type="match status" value="1"/>
</dbReference>
<gene>
    <name evidence="2" type="ORF">GCM10010196_04200</name>
</gene>
<dbReference type="Proteomes" id="UP000610303">
    <property type="component" value="Unassembled WGS sequence"/>
</dbReference>
<protein>
    <recommendedName>
        <fullName evidence="1">Gfo/Idh/MocA-like oxidoreductase N-terminal domain-containing protein</fullName>
    </recommendedName>
</protein>
<proteinExistence type="predicted"/>
<dbReference type="GO" id="GO:0000166">
    <property type="term" value="F:nucleotide binding"/>
    <property type="evidence" value="ECO:0007669"/>
    <property type="project" value="InterPro"/>
</dbReference>
<dbReference type="InterPro" id="IPR000683">
    <property type="entry name" value="Gfo/Idh/MocA-like_OxRdtase_N"/>
</dbReference>
<comment type="caution">
    <text evidence="2">The sequence shown here is derived from an EMBL/GenBank/DDBJ whole genome shotgun (WGS) entry which is preliminary data.</text>
</comment>
<dbReference type="SUPFAM" id="SSF51735">
    <property type="entry name" value="NAD(P)-binding Rossmann-fold domains"/>
    <property type="match status" value="1"/>
</dbReference>
<organism evidence="2 3">
    <name type="scientific">Agromyces mediolanus</name>
    <name type="common">Corynebacterium mediolanum</name>
    <dbReference type="NCBI Taxonomy" id="41986"/>
    <lineage>
        <taxon>Bacteria</taxon>
        <taxon>Bacillati</taxon>
        <taxon>Actinomycetota</taxon>
        <taxon>Actinomycetes</taxon>
        <taxon>Micrococcales</taxon>
        <taxon>Microbacteriaceae</taxon>
        <taxon>Agromyces</taxon>
    </lineage>
</organism>
<dbReference type="Gene3D" id="3.30.360.10">
    <property type="entry name" value="Dihydrodipicolinate Reductase, domain 2"/>
    <property type="match status" value="1"/>
</dbReference>
<sequence length="373" mass="40270">MTAPVRIAVIGAGTITQSVHLPSLARAGYEIAVVCDLSPSRVAEVTGRTGIRGTTSPAEAIAAPEVEAVLIATPGSHAQLALAAIRAGKHVLAEKPLALTIAEIEELEAAAAEAGVVAQVGYMKMYDPLTERARAELAELDDVRLVRITVAHPDDLPQVDHLRMTPPQPDADLAEIERAQAYEAEQSAIALPGASEAVQRYYRNVLNGSVVHELSLLRALGLELPETWTAEAFPSLEGSAPASLIATAAVGDVRYVLSWNWLPEYPEYDEELKVLASNGRLEYHLAKPYLLEERSRLRVERNVGLERRDTSYADGYETGFLRQLDAFARSIRHDEPVVSDFAGAKRDVRSLQALAKAVAAARGETVRTESDAA</sequence>
<dbReference type="PANTHER" id="PTHR43377:SF1">
    <property type="entry name" value="BILIVERDIN REDUCTASE A"/>
    <property type="match status" value="1"/>
</dbReference>
<feature type="domain" description="Gfo/Idh/MocA-like oxidoreductase N-terminal" evidence="1">
    <location>
        <begin position="5"/>
        <end position="122"/>
    </location>
</feature>
<accession>A0A918F6X6</accession>
<dbReference type="Pfam" id="PF01408">
    <property type="entry name" value="GFO_IDH_MocA"/>
    <property type="match status" value="1"/>
</dbReference>
<reference evidence="2" key="2">
    <citation type="submission" date="2020-09" db="EMBL/GenBank/DDBJ databases">
        <authorList>
            <person name="Sun Q."/>
            <person name="Ohkuma M."/>
        </authorList>
    </citation>
    <scope>NUCLEOTIDE SEQUENCE</scope>
    <source>
        <strain evidence="2">JCM 3346</strain>
    </source>
</reference>
<name>A0A918F6X6_AGRME</name>
<dbReference type="InterPro" id="IPR051450">
    <property type="entry name" value="Gfo/Idh/MocA_Oxidoreductases"/>
</dbReference>
<dbReference type="RefSeq" id="WP_189083655.1">
    <property type="nucleotide sequence ID" value="NZ_BMRJ01000001.1"/>
</dbReference>
<dbReference type="EMBL" id="BMRJ01000001">
    <property type="protein sequence ID" value="GGR14723.1"/>
    <property type="molecule type" value="Genomic_DNA"/>
</dbReference>